<organism evidence="3 4">
    <name type="scientific">Parathalassolituus penaei</name>
    <dbReference type="NCBI Taxonomy" id="2997323"/>
    <lineage>
        <taxon>Bacteria</taxon>
        <taxon>Pseudomonadati</taxon>
        <taxon>Pseudomonadota</taxon>
        <taxon>Gammaproteobacteria</taxon>
        <taxon>Oceanospirillales</taxon>
        <taxon>Oceanospirillaceae</taxon>
        <taxon>Parathalassolituus</taxon>
    </lineage>
</organism>
<name>A0A9X3IS75_9GAMM</name>
<evidence type="ECO:0000313" key="3">
    <source>
        <dbReference type="EMBL" id="MCY0964985.1"/>
    </source>
</evidence>
<evidence type="ECO:0000259" key="2">
    <source>
        <dbReference type="Pfam" id="PF06850"/>
    </source>
</evidence>
<gene>
    <name evidence="3" type="primary">phaZ</name>
    <name evidence="3" type="ORF">OUO13_07285</name>
</gene>
<reference evidence="3" key="1">
    <citation type="submission" date="2022-11" db="EMBL/GenBank/DDBJ databases">
        <title>Parathalassolutuus dongxingensis gen. nov., sp. nov., a novel member of family Oceanospirillaceae isolated from a coastal shrimp pond in Guangxi, China.</title>
        <authorList>
            <person name="Chen H."/>
        </authorList>
    </citation>
    <scope>NUCLEOTIDE SEQUENCE</scope>
    <source>
        <strain evidence="3">G-43</strain>
    </source>
</reference>
<dbReference type="RefSeq" id="WP_283173202.1">
    <property type="nucleotide sequence ID" value="NZ_JAPNOA010000020.1"/>
</dbReference>
<dbReference type="SUPFAM" id="SSF53474">
    <property type="entry name" value="alpha/beta-Hydrolases"/>
    <property type="match status" value="1"/>
</dbReference>
<feature type="compositionally biased region" description="Low complexity" evidence="1">
    <location>
        <begin position="488"/>
        <end position="503"/>
    </location>
</feature>
<proteinExistence type="predicted"/>
<comment type="caution">
    <text evidence="3">The sequence shown here is derived from an EMBL/GenBank/DDBJ whole genome shotgun (WGS) entry which is preliminary data.</text>
</comment>
<dbReference type="Pfam" id="PF06850">
    <property type="entry name" value="PHB_depo_C"/>
    <property type="match status" value="1"/>
</dbReference>
<dbReference type="InterPro" id="IPR010915">
    <property type="entry name" value="PHB_depoly_PhaZ"/>
</dbReference>
<feature type="region of interest" description="Disordered" evidence="1">
    <location>
        <begin position="488"/>
        <end position="522"/>
    </location>
</feature>
<dbReference type="PANTHER" id="PTHR36837">
    <property type="entry name" value="POLY(3-HYDROXYALKANOATE) POLYMERASE SUBUNIT PHAC"/>
    <property type="match status" value="1"/>
</dbReference>
<dbReference type="AlphaFoldDB" id="A0A9X3IS75"/>
<accession>A0A9X3IS75</accession>
<dbReference type="NCBIfam" id="TIGR01849">
    <property type="entry name" value="PHB_depoly_PhaZ"/>
    <property type="match status" value="1"/>
</dbReference>
<evidence type="ECO:0000256" key="1">
    <source>
        <dbReference type="SAM" id="MobiDB-lite"/>
    </source>
</evidence>
<dbReference type="InterPro" id="IPR051321">
    <property type="entry name" value="PHA/PHB_synthase"/>
</dbReference>
<evidence type="ECO:0000313" key="4">
    <source>
        <dbReference type="Proteomes" id="UP001150830"/>
    </source>
</evidence>
<dbReference type="Proteomes" id="UP001150830">
    <property type="component" value="Unassembled WGS sequence"/>
</dbReference>
<dbReference type="PANTHER" id="PTHR36837:SF4">
    <property type="entry name" value="BLR0908 PROTEIN"/>
    <property type="match status" value="1"/>
</dbReference>
<feature type="domain" description="PHB de-polymerase C-terminal" evidence="2">
    <location>
        <begin position="204"/>
        <end position="405"/>
    </location>
</feature>
<dbReference type="EMBL" id="JAPNOA010000020">
    <property type="protein sequence ID" value="MCY0964985.1"/>
    <property type="molecule type" value="Genomic_DNA"/>
</dbReference>
<dbReference type="InterPro" id="IPR029058">
    <property type="entry name" value="AB_hydrolase_fold"/>
</dbReference>
<sequence length="522" mass="58256">MLYRMNAHFMEAMRPVHVLARMSRQFLYQPLNPLNYSLTFRTMRAGMELVERLTDCYEEPAWELDSTEVNGEDVAVHYDVVLSKPYCNLLHFRRDIEGVNHPKVLMIAPLSGHYATLLRGTVREFLPDHEVYITDWKNARDVPMADGTFHFDDYVDYLIEMFRLLGPDLHVMAVCQPCVPAMVAASVMAAENDPRLPASMVLMGGPIDVRINPTEVNDYASGKDLEWFEDNVICRVPRGFKGRGQLVYPGFIQLSGFMSMNLDTHISKHFKFFTDLVKGDGDSAESHRMFYNEYLAVMDMPAHYYLDTIRRVFLEQALPRGEMEFRGRKVDLKSIKTMALMTIEGELDDITGRGQTACALDLCSNVPASKKLHVEEEGVGHYGIFNGRKFRELIAPKIKAFMAQNAVEGLQAPSLVKPEVQALEQVPAEVLEMPVAEVVEPVAEVAEPVAEVAEPVAEVAEPVAEVAEPVAEVVEPVAEVVEPVAEVAEPAVEASEPAPQAEPAKPRRTRKKPAADAPGTDA</sequence>
<protein>
    <submittedName>
        <fullName evidence="3">Polyhydroxyalkanoate depolymerase</fullName>
    </submittedName>
</protein>
<keyword evidence="4" id="KW-1185">Reference proteome</keyword>
<dbReference type="InterPro" id="IPR009656">
    <property type="entry name" value="PHB_depo_C"/>
</dbReference>